<dbReference type="Proteomes" id="UP000826271">
    <property type="component" value="Unassembled WGS sequence"/>
</dbReference>
<dbReference type="Gene3D" id="3.50.50.60">
    <property type="entry name" value="FAD/NAD(P)-binding domain"/>
    <property type="match status" value="1"/>
</dbReference>
<dbReference type="Pfam" id="PF02353">
    <property type="entry name" value="CMAS"/>
    <property type="match status" value="1"/>
</dbReference>
<dbReference type="InterPro" id="IPR029063">
    <property type="entry name" value="SAM-dependent_MTases_sf"/>
</dbReference>
<dbReference type="CDD" id="cd02440">
    <property type="entry name" value="AdoMet_MTases"/>
    <property type="match status" value="1"/>
</dbReference>
<keyword evidence="1" id="KW-0863">Zinc-finger</keyword>
<dbReference type="Gene3D" id="3.40.50.150">
    <property type="entry name" value="Vaccinia Virus protein VP39"/>
    <property type="match status" value="1"/>
</dbReference>
<evidence type="ECO:0000313" key="5">
    <source>
        <dbReference type="Proteomes" id="UP000826271"/>
    </source>
</evidence>
<proteinExistence type="predicted"/>
<feature type="compositionally biased region" description="Polar residues" evidence="2">
    <location>
        <begin position="254"/>
        <end position="270"/>
    </location>
</feature>
<feature type="region of interest" description="Disordered" evidence="2">
    <location>
        <begin position="254"/>
        <end position="291"/>
    </location>
</feature>
<dbReference type="GO" id="GO:0008270">
    <property type="term" value="F:zinc ion binding"/>
    <property type="evidence" value="ECO:0007669"/>
    <property type="project" value="UniProtKB-KW"/>
</dbReference>
<dbReference type="SUPFAM" id="SSF53335">
    <property type="entry name" value="S-adenosyl-L-methionine-dependent methyltransferases"/>
    <property type="match status" value="1"/>
</dbReference>
<dbReference type="InterPro" id="IPR026669">
    <property type="entry name" value="Arsenite_MeTrfase-like"/>
</dbReference>
<dbReference type="InterPro" id="IPR002937">
    <property type="entry name" value="Amino_oxidase"/>
</dbReference>
<feature type="domain" description="CCHC-type" evidence="3">
    <location>
        <begin position="297"/>
        <end position="313"/>
    </location>
</feature>
<accession>A0AAV6WIK3</accession>
<dbReference type="Pfam" id="PF22936">
    <property type="entry name" value="Pol_BBD"/>
    <property type="match status" value="1"/>
</dbReference>
<dbReference type="InterPro" id="IPR001878">
    <property type="entry name" value="Znf_CCHC"/>
</dbReference>
<dbReference type="InterPro" id="IPR036188">
    <property type="entry name" value="FAD/NAD-bd_sf"/>
</dbReference>
<dbReference type="PROSITE" id="PS50158">
    <property type="entry name" value="ZF_CCHC"/>
    <property type="match status" value="1"/>
</dbReference>
<comment type="caution">
    <text evidence="4">The sequence shown here is derived from an EMBL/GenBank/DDBJ whole genome shotgun (WGS) entry which is preliminary data.</text>
</comment>
<dbReference type="PANTHER" id="PTHR43675:SF30">
    <property type="entry name" value="CYCLOPROPANE-FATTY-ACYL-PHOSPHOLIPID SYNTHASE"/>
    <property type="match status" value="1"/>
</dbReference>
<dbReference type="InterPro" id="IPR054722">
    <property type="entry name" value="PolX-like_BBD"/>
</dbReference>
<dbReference type="GO" id="GO:0003676">
    <property type="term" value="F:nucleic acid binding"/>
    <property type="evidence" value="ECO:0007669"/>
    <property type="project" value="InterPro"/>
</dbReference>
<dbReference type="PANTHER" id="PTHR43675">
    <property type="entry name" value="ARSENITE METHYLTRANSFERASE"/>
    <property type="match status" value="1"/>
</dbReference>
<dbReference type="GO" id="GO:0016491">
    <property type="term" value="F:oxidoreductase activity"/>
    <property type="evidence" value="ECO:0007669"/>
    <property type="project" value="InterPro"/>
</dbReference>
<dbReference type="GO" id="GO:0008168">
    <property type="term" value="F:methyltransferase activity"/>
    <property type="evidence" value="ECO:0007669"/>
    <property type="project" value="TreeGrafter"/>
</dbReference>
<feature type="compositionally biased region" description="Basic and acidic residues" evidence="2">
    <location>
        <begin position="511"/>
        <end position="520"/>
    </location>
</feature>
<feature type="compositionally biased region" description="Basic and acidic residues" evidence="2">
    <location>
        <begin position="281"/>
        <end position="291"/>
    </location>
</feature>
<evidence type="ECO:0000256" key="1">
    <source>
        <dbReference type="PROSITE-ProRule" id="PRU00047"/>
    </source>
</evidence>
<keyword evidence="1" id="KW-0862">Zinc</keyword>
<name>A0AAV6WIK3_9LAMI</name>
<keyword evidence="1" id="KW-0479">Metal-binding</keyword>
<protein>
    <recommendedName>
        <fullName evidence="3">CCHC-type domain-containing protein</fullName>
    </recommendedName>
</protein>
<organism evidence="4 5">
    <name type="scientific">Buddleja alternifolia</name>
    <dbReference type="NCBI Taxonomy" id="168488"/>
    <lineage>
        <taxon>Eukaryota</taxon>
        <taxon>Viridiplantae</taxon>
        <taxon>Streptophyta</taxon>
        <taxon>Embryophyta</taxon>
        <taxon>Tracheophyta</taxon>
        <taxon>Spermatophyta</taxon>
        <taxon>Magnoliopsida</taxon>
        <taxon>eudicotyledons</taxon>
        <taxon>Gunneridae</taxon>
        <taxon>Pentapetalae</taxon>
        <taxon>asterids</taxon>
        <taxon>lamiids</taxon>
        <taxon>Lamiales</taxon>
        <taxon>Scrophulariaceae</taxon>
        <taxon>Buddlejeae</taxon>
        <taxon>Buddleja</taxon>
    </lineage>
</organism>
<dbReference type="Pfam" id="PF13976">
    <property type="entry name" value="gag_pre-integrs"/>
    <property type="match status" value="1"/>
</dbReference>
<evidence type="ECO:0000259" key="3">
    <source>
        <dbReference type="PROSITE" id="PS50158"/>
    </source>
</evidence>
<dbReference type="SUPFAM" id="SSF51905">
    <property type="entry name" value="FAD/NAD(P)-binding domain"/>
    <property type="match status" value="2"/>
</dbReference>
<evidence type="ECO:0000256" key="2">
    <source>
        <dbReference type="SAM" id="MobiDB-lite"/>
    </source>
</evidence>
<feature type="region of interest" description="Disordered" evidence="2">
    <location>
        <begin position="309"/>
        <end position="332"/>
    </location>
</feature>
<feature type="region of interest" description="Disordered" evidence="2">
    <location>
        <begin position="511"/>
        <end position="597"/>
    </location>
</feature>
<dbReference type="AlphaFoldDB" id="A0AAV6WIK3"/>
<sequence>MRAVSLIIMSRTRVAVVGGGVSGLMAAYTLVKEGVEVVLYEKEDYLGGHIKTVTVEGTQLDIGFMLCNRVTYPNLMQLFESLGVDMELSDMSISVSLEDGRGCEWGTRNGFSSLFAQKKNVLNPYFWKMIREITKFNDDALNYIEELENNPDIDRNDTLGHFAQSRGYTELFQKAFLIPTCASIWLCSSEVMNLSAYSVLSSLCDQHALQLFNRPQWLTPRGRSQKYVNKVKEELEKRGCQIRTNSEIVSVLTNDKVSNSAPNGDLTLQVTRKKQNRGPQHQRDKSRGKSKFKGDFKCHYCGGPNHYERDCRKKKRDQKNGNNENKKDDKDTTAVATDGDVVIICDDACVSSSCQETDWIIDSGASYHITPHRDMFTSYTSGNFGRVRMANHGVTEVIGMGNINLETDTGCRLILRDVRHIPDIRLNIISTGKLDDDGYVSNFGEGKWKLTKGSLITAKGKKKNSLYLMQAKLSNGEVNAAVNNSSIELWHKRLGHLSQKGMQLLAKKKLLPDSERKESSQEVPDDLDPVPSRTTRDHGGDVQGEQNDTGDNEPVDEQVPPVQTDDLVPPPEATVRRSTRQTRPSTRYNPDEKNHAGCAITCKDGLEELYDGCIIAAHAPDALKMLGNQATYDESRILGAFKYVHSDIFLHHDNNLMPKNVAAWSSLNFLGTNNDKVYTTYWLNAIQNINEAGLPFFLTLNPPYTPEHTLLKWSTSYPVPSVAASKASLELNHIQGKRRIWFCGAYQGYCFHEDGLKAGIAAAHNFLGKRSVIQTNPKHMVPSWLETGARLLVTRFLKRFIATGCLILLEEGGTTFTFEGTSKKSTLKVYLKVHSPQFYWKIATEADLGLADAYINGDFSLVDKNEGLFNLFMIFIANTELSNYASKQNKKRGWWTPLIFTSAFASAKYFFKHVARQNTVTQARRNISQHYDLSNELFSLFLDETMSYTCAVFKTADEDLKKAQLRKIHMLIEKAKINQEHHILEIGCGWGNLALEVVKLTGCKYTGITLSEKQIQYAESIVKEAGLQDRIEFILCDYRQLPKTNKYDRIIACGMIEAVGHEFYEEFFRCSESVLAENGIFVIQFISIADEKYDEFRLSPGFIKEYIFPGGNLPSLSRVTSSMAAASRLSVVHLEEIGIHYYPTLRCWRENFLQNHGKILDLGFDEKFIRTWEYYFDYCAAGFKSRVLGDYQIVFSRPGDVAAFGHEPYNIVPSA</sequence>
<reference evidence="4" key="1">
    <citation type="submission" date="2019-10" db="EMBL/GenBank/DDBJ databases">
        <authorList>
            <person name="Zhang R."/>
            <person name="Pan Y."/>
            <person name="Wang J."/>
            <person name="Ma R."/>
            <person name="Yu S."/>
        </authorList>
    </citation>
    <scope>NUCLEOTIDE SEQUENCE</scope>
    <source>
        <strain evidence="4">LA-IB0</strain>
        <tissue evidence="4">Leaf</tissue>
    </source>
</reference>
<dbReference type="PRINTS" id="PR00419">
    <property type="entry name" value="ADXRDTASE"/>
</dbReference>
<evidence type="ECO:0000313" key="4">
    <source>
        <dbReference type="EMBL" id="KAG8370326.1"/>
    </source>
</evidence>
<dbReference type="InterPro" id="IPR025724">
    <property type="entry name" value="GAG-pre-integrase_dom"/>
</dbReference>
<keyword evidence="5" id="KW-1185">Reference proteome</keyword>
<gene>
    <name evidence="4" type="ORF">BUALT_Bualt14G0105200</name>
</gene>
<dbReference type="Pfam" id="PF01593">
    <property type="entry name" value="Amino_oxidase"/>
    <property type="match status" value="1"/>
</dbReference>
<dbReference type="EMBL" id="WHWC01000014">
    <property type="protein sequence ID" value="KAG8370326.1"/>
    <property type="molecule type" value="Genomic_DNA"/>
</dbReference>